<dbReference type="InterPro" id="IPR003593">
    <property type="entry name" value="AAA+_ATPase"/>
</dbReference>
<dbReference type="EMBL" id="DF820473">
    <property type="protein sequence ID" value="GAK60551.1"/>
    <property type="molecule type" value="Genomic_DNA"/>
</dbReference>
<dbReference type="InterPro" id="IPR011006">
    <property type="entry name" value="CheY-like_superfamily"/>
</dbReference>
<dbReference type="GO" id="GO:0043565">
    <property type="term" value="F:sequence-specific DNA binding"/>
    <property type="evidence" value="ECO:0007669"/>
    <property type="project" value="InterPro"/>
</dbReference>
<evidence type="ECO:0000256" key="1">
    <source>
        <dbReference type="ARBA" id="ARBA00022741"/>
    </source>
</evidence>
<dbReference type="PROSITE" id="PS50110">
    <property type="entry name" value="RESPONSE_REGULATORY"/>
    <property type="match status" value="1"/>
</dbReference>
<dbReference type="Pfam" id="PF00072">
    <property type="entry name" value="Response_reg"/>
    <property type="match status" value="1"/>
</dbReference>
<dbReference type="eggNOG" id="COG2204">
    <property type="taxonomic scope" value="Bacteria"/>
</dbReference>
<keyword evidence="3" id="KW-0805">Transcription regulation</keyword>
<keyword evidence="10" id="KW-1185">Reference proteome</keyword>
<feature type="domain" description="Sigma-54 factor interaction" evidence="7">
    <location>
        <begin position="148"/>
        <end position="376"/>
    </location>
</feature>
<dbReference type="CDD" id="cd00009">
    <property type="entry name" value="AAA"/>
    <property type="match status" value="1"/>
</dbReference>
<dbReference type="PROSITE" id="PS50045">
    <property type="entry name" value="SIGMA54_INTERACT_4"/>
    <property type="match status" value="1"/>
</dbReference>
<dbReference type="PROSITE" id="PS00688">
    <property type="entry name" value="SIGMA54_INTERACT_3"/>
    <property type="match status" value="1"/>
</dbReference>
<name>A0A081C7J6_VECG1</name>
<dbReference type="Gene3D" id="3.40.50.2300">
    <property type="match status" value="1"/>
</dbReference>
<dbReference type="Pfam" id="PF02954">
    <property type="entry name" value="HTH_8"/>
    <property type="match status" value="1"/>
</dbReference>
<dbReference type="SMART" id="SM00448">
    <property type="entry name" value="REC"/>
    <property type="match status" value="1"/>
</dbReference>
<dbReference type="GO" id="GO:0006355">
    <property type="term" value="P:regulation of DNA-templated transcription"/>
    <property type="evidence" value="ECO:0007669"/>
    <property type="project" value="InterPro"/>
</dbReference>
<keyword evidence="1" id="KW-0547">Nucleotide-binding</keyword>
<dbReference type="SUPFAM" id="SSF52172">
    <property type="entry name" value="CheY-like"/>
    <property type="match status" value="1"/>
</dbReference>
<dbReference type="GO" id="GO:0005524">
    <property type="term" value="F:ATP binding"/>
    <property type="evidence" value="ECO:0007669"/>
    <property type="project" value="UniProtKB-KW"/>
</dbReference>
<dbReference type="SMART" id="SM00382">
    <property type="entry name" value="AAA"/>
    <property type="match status" value="1"/>
</dbReference>
<evidence type="ECO:0000313" key="10">
    <source>
        <dbReference type="Proteomes" id="UP000030661"/>
    </source>
</evidence>
<feature type="domain" description="Response regulatory" evidence="8">
    <location>
        <begin position="10"/>
        <end position="136"/>
    </location>
</feature>
<dbReference type="SUPFAM" id="SSF46689">
    <property type="entry name" value="Homeodomain-like"/>
    <property type="match status" value="1"/>
</dbReference>
<evidence type="ECO:0000313" key="9">
    <source>
        <dbReference type="EMBL" id="GAK60551.1"/>
    </source>
</evidence>
<keyword evidence="5" id="KW-0804">Transcription</keyword>
<dbReference type="PANTHER" id="PTHR32071">
    <property type="entry name" value="TRANSCRIPTIONAL REGULATORY PROTEIN"/>
    <property type="match status" value="1"/>
</dbReference>
<feature type="modified residue" description="4-aspartylphosphate" evidence="6">
    <location>
        <position position="64"/>
    </location>
</feature>
<dbReference type="CDD" id="cd17536">
    <property type="entry name" value="REC_YesN-like"/>
    <property type="match status" value="1"/>
</dbReference>
<dbReference type="InterPro" id="IPR002197">
    <property type="entry name" value="HTH_Fis"/>
</dbReference>
<keyword evidence="2" id="KW-0067">ATP-binding</keyword>
<accession>A0A081C7J6</accession>
<dbReference type="InterPro" id="IPR025662">
    <property type="entry name" value="Sigma_54_int_dom_ATP-bd_1"/>
</dbReference>
<evidence type="ECO:0000256" key="5">
    <source>
        <dbReference type="ARBA" id="ARBA00023163"/>
    </source>
</evidence>
<dbReference type="InterPro" id="IPR027417">
    <property type="entry name" value="P-loop_NTPase"/>
</dbReference>
<dbReference type="InterPro" id="IPR001789">
    <property type="entry name" value="Sig_transdc_resp-reg_receiver"/>
</dbReference>
<proteinExistence type="predicted"/>
<evidence type="ECO:0000256" key="6">
    <source>
        <dbReference type="PROSITE-ProRule" id="PRU00169"/>
    </source>
</evidence>
<dbReference type="Proteomes" id="UP000030661">
    <property type="component" value="Unassembled WGS sequence"/>
</dbReference>
<evidence type="ECO:0000256" key="4">
    <source>
        <dbReference type="ARBA" id="ARBA00023125"/>
    </source>
</evidence>
<dbReference type="Gene3D" id="3.40.50.300">
    <property type="entry name" value="P-loop containing nucleotide triphosphate hydrolases"/>
    <property type="match status" value="1"/>
</dbReference>
<reference evidence="9" key="1">
    <citation type="journal article" date="2015" name="PeerJ">
        <title>First genomic representation of candidate bacterial phylum KSB3 points to enhanced environmental sensing as a trigger of wastewater bulking.</title>
        <authorList>
            <person name="Sekiguchi Y."/>
            <person name="Ohashi A."/>
            <person name="Parks D.H."/>
            <person name="Yamauchi T."/>
            <person name="Tyson G.W."/>
            <person name="Hugenholtz P."/>
        </authorList>
    </citation>
    <scope>NUCLEOTIDE SEQUENCE [LARGE SCALE GENOMIC DNA]</scope>
</reference>
<dbReference type="SUPFAM" id="SSF52540">
    <property type="entry name" value="P-loop containing nucleoside triphosphate hydrolases"/>
    <property type="match status" value="1"/>
</dbReference>
<dbReference type="Gene3D" id="1.10.10.60">
    <property type="entry name" value="Homeodomain-like"/>
    <property type="match status" value="1"/>
</dbReference>
<sequence length="477" mass="54387">MLFFHMEPSVILVVDDEWSVQTLFTTHFRKAIKAGTYRFLFAHDGEDALLLLETHPEICLVLLDIKMPGGMDGLEMLRTLHRKALLNTHLKCVKVIMVTVFDDLPNIRAAIRYGVADYMTKPLDFEKLEQAMQRILEETARLRETDLFVGDSEPIRRLKDQIRQMAEYPVNVLIQGETGAGKSLLAKLIHHSSPRAEGPFVDVHCGAIPANLVESELFGHVKGAFSGAARQHTGKFQLADGGTLFLDEISTLDIELQAKLLKVLDDKTFFPVGSDNTVQVDVRLIAAANESLSELVQAKRFREDLYYRLKVVTLTIPPLRDRRSDIPLLANHLLTQLNAKYHTDKTLAPGAVNLLTRAPWPGNVRELAHTLEQAVLLCPEDLIEENALSLENIRTRVFKESDVHQDSGGFNKGQETDMLHRWFEYQLVQKNHIIEEFERALLRFAWEYYHGNKLEIAQKLRISRSKLYRDLEKYGIT</sequence>
<dbReference type="PROSITE" id="PS00676">
    <property type="entry name" value="SIGMA54_INTERACT_2"/>
    <property type="match status" value="1"/>
</dbReference>
<evidence type="ECO:0000256" key="3">
    <source>
        <dbReference type="ARBA" id="ARBA00023015"/>
    </source>
</evidence>
<evidence type="ECO:0000259" key="7">
    <source>
        <dbReference type="PROSITE" id="PS50045"/>
    </source>
</evidence>
<evidence type="ECO:0000259" key="8">
    <source>
        <dbReference type="PROSITE" id="PS50110"/>
    </source>
</evidence>
<dbReference type="HOGENOM" id="CLU_000445_0_6_0"/>
<evidence type="ECO:0000256" key="2">
    <source>
        <dbReference type="ARBA" id="ARBA00022840"/>
    </source>
</evidence>
<dbReference type="Gene3D" id="1.10.8.60">
    <property type="match status" value="1"/>
</dbReference>
<dbReference type="InterPro" id="IPR025944">
    <property type="entry name" value="Sigma_54_int_dom_CS"/>
</dbReference>
<gene>
    <name evidence="9" type="ORF">U27_00448</name>
</gene>
<dbReference type="Pfam" id="PF00158">
    <property type="entry name" value="Sigma54_activat"/>
    <property type="match status" value="1"/>
</dbReference>
<dbReference type="FunFam" id="3.40.50.300:FF:000006">
    <property type="entry name" value="DNA-binding transcriptional regulator NtrC"/>
    <property type="match status" value="1"/>
</dbReference>
<dbReference type="InterPro" id="IPR025943">
    <property type="entry name" value="Sigma_54_int_dom_ATP-bd_2"/>
</dbReference>
<keyword evidence="4" id="KW-0238">DNA-binding</keyword>
<dbReference type="InterPro" id="IPR002078">
    <property type="entry name" value="Sigma_54_int"/>
</dbReference>
<protein>
    <submittedName>
        <fullName evidence="9">Response regulator with sigma 54 interaction domain</fullName>
    </submittedName>
</protein>
<dbReference type="STRING" id="1499967.U27_00448"/>
<dbReference type="InterPro" id="IPR009057">
    <property type="entry name" value="Homeodomain-like_sf"/>
</dbReference>
<dbReference type="InterPro" id="IPR058031">
    <property type="entry name" value="AAA_lid_NorR"/>
</dbReference>
<dbReference type="Pfam" id="PF25601">
    <property type="entry name" value="AAA_lid_14"/>
    <property type="match status" value="1"/>
</dbReference>
<dbReference type="AlphaFoldDB" id="A0A081C7J6"/>
<keyword evidence="6" id="KW-0597">Phosphoprotein</keyword>
<dbReference type="PROSITE" id="PS00675">
    <property type="entry name" value="SIGMA54_INTERACT_1"/>
    <property type="match status" value="1"/>
</dbReference>
<dbReference type="GO" id="GO:0000160">
    <property type="term" value="P:phosphorelay signal transduction system"/>
    <property type="evidence" value="ECO:0007669"/>
    <property type="project" value="InterPro"/>
</dbReference>
<organism evidence="9">
    <name type="scientific">Vecturithrix granuli</name>
    <dbReference type="NCBI Taxonomy" id="1499967"/>
    <lineage>
        <taxon>Bacteria</taxon>
        <taxon>Candidatus Moduliflexota</taxon>
        <taxon>Candidatus Vecturitrichia</taxon>
        <taxon>Candidatus Vecturitrichales</taxon>
        <taxon>Candidatus Vecturitrichaceae</taxon>
        <taxon>Candidatus Vecturithrix</taxon>
    </lineage>
</organism>